<evidence type="ECO:0000259" key="2">
    <source>
        <dbReference type="PROSITE" id="PS50086"/>
    </source>
</evidence>
<sequence length="803" mass="88686">MKSVPPSPRPPSRESLKGIPYEDTTAAKPPIPITVATPPSTSSHSSQNGFSGVQGQTNNQRLSPQTARTKLHKDVRRDSGLAPSHSTARNSRTTLGTDVDSSSSIRHSPSFPNFSAPDETTISHTAEHGSGRNEQTESAKEQNGLPIIPQAPFMGILTEIPAGSFEDLTIPGQVEFSKRGSMLIGGKRANYANGNALSNGRVIGSRRQPNGAILGSQQNLPSRILSADDAMLSYKVRSMYEGGGGKEPDWVAELHNNMSNGRIEEELSHSGSRTASRSKEAPESHMSGAASLRVPSHTGTASSNRNSAVVREETELAGGIEDWEDLNGGDVDRYGFIVPRKPASQASSAVSFRANSPDPPRLQRVSTVLQLASETPRRQRSTIRNKRASTRSPARSAQTPSSSRAPSAVIRPVSSQSSYRTINGKESRLRSATNRLPHNKDRRCVDEAGDMLTLPPGLADIVEDEEGNSVRDAQKKREWEREDKWRKMAKVVKNTQLGGGMVFEFDTKSPKLIDRTWKGIPDRWRATAWHAFLSASAKKRKGSATDDELITNFHKLLDQGSPDDVQIDIDVPRTINSHIMFRRRYRGGQRLLFRVLHCLSIYFPDTGYVQGMAALAATLLCYFDEEMTFVMLVRLWQLRGLERLYQSGFEGLMQALEEFERDWLGKGEVAAKLTDLTIPPTSYGTRWYLTLFNYSIPFPAQLRIWDVFMLLGDPTPSPSKPNTSSHLAPTPSNSPNSTSFHGTLDVLHAASAALIAGTREILLDSDFENAMKVLTSWIPVKDEEMMMRVARVEWKMRRRRTAG</sequence>
<dbReference type="Proteomes" id="UP001166286">
    <property type="component" value="Unassembled WGS sequence"/>
</dbReference>
<dbReference type="PROSITE" id="PS50086">
    <property type="entry name" value="TBC_RABGAP"/>
    <property type="match status" value="1"/>
</dbReference>
<proteinExistence type="predicted"/>
<feature type="region of interest" description="Disordered" evidence="1">
    <location>
        <begin position="1"/>
        <end position="143"/>
    </location>
</feature>
<evidence type="ECO:0000313" key="4">
    <source>
        <dbReference type="Proteomes" id="UP001166286"/>
    </source>
</evidence>
<keyword evidence="4" id="KW-1185">Reference proteome</keyword>
<dbReference type="FunFam" id="1.10.8.270:FF:000023">
    <property type="entry name" value="TBC domain-containing protein C1778.09"/>
    <property type="match status" value="1"/>
</dbReference>
<comment type="caution">
    <text evidence="3">The sequence shown here is derived from an EMBL/GenBank/DDBJ whole genome shotgun (WGS) entry which is preliminary data.</text>
</comment>
<feature type="compositionally biased region" description="Polar residues" evidence="1">
    <location>
        <begin position="37"/>
        <end position="68"/>
    </location>
</feature>
<feature type="compositionally biased region" description="Basic residues" evidence="1">
    <location>
        <begin position="378"/>
        <end position="389"/>
    </location>
</feature>
<dbReference type="PANTHER" id="PTHR47219">
    <property type="entry name" value="RAB GTPASE-ACTIVATING PROTEIN 1-LIKE"/>
    <property type="match status" value="1"/>
</dbReference>
<evidence type="ECO:0000313" key="3">
    <source>
        <dbReference type="EMBL" id="KAK0514716.1"/>
    </source>
</evidence>
<gene>
    <name evidence="3" type="ORF">JMJ35_003333</name>
</gene>
<dbReference type="AlphaFoldDB" id="A0AA39R768"/>
<dbReference type="GO" id="GO:0031267">
    <property type="term" value="F:small GTPase binding"/>
    <property type="evidence" value="ECO:0007669"/>
    <property type="project" value="TreeGrafter"/>
</dbReference>
<dbReference type="SMART" id="SM00164">
    <property type="entry name" value="TBC"/>
    <property type="match status" value="1"/>
</dbReference>
<name>A0AA39R768_9LECA</name>
<dbReference type="FunFam" id="1.10.472.80:FF:000055">
    <property type="entry name" value="TBC domain-containing protein C1778.09"/>
    <property type="match status" value="1"/>
</dbReference>
<protein>
    <recommendedName>
        <fullName evidence="2">Rab-GAP TBC domain-containing protein</fullName>
    </recommendedName>
</protein>
<feature type="compositionally biased region" description="Polar residues" evidence="1">
    <location>
        <begin position="364"/>
        <end position="373"/>
    </location>
</feature>
<organism evidence="3 4">
    <name type="scientific">Cladonia borealis</name>
    <dbReference type="NCBI Taxonomy" id="184061"/>
    <lineage>
        <taxon>Eukaryota</taxon>
        <taxon>Fungi</taxon>
        <taxon>Dikarya</taxon>
        <taxon>Ascomycota</taxon>
        <taxon>Pezizomycotina</taxon>
        <taxon>Lecanoromycetes</taxon>
        <taxon>OSLEUM clade</taxon>
        <taxon>Lecanoromycetidae</taxon>
        <taxon>Lecanorales</taxon>
        <taxon>Lecanorineae</taxon>
        <taxon>Cladoniaceae</taxon>
        <taxon>Cladonia</taxon>
    </lineage>
</organism>
<feature type="compositionally biased region" description="Polar residues" evidence="1">
    <location>
        <begin position="344"/>
        <end position="354"/>
    </location>
</feature>
<dbReference type="InterPro" id="IPR000195">
    <property type="entry name" value="Rab-GAP-TBC_dom"/>
</dbReference>
<feature type="compositionally biased region" description="Low complexity" evidence="1">
    <location>
        <begin position="101"/>
        <end position="110"/>
    </location>
</feature>
<dbReference type="InterPro" id="IPR035969">
    <property type="entry name" value="Rab-GAP_TBC_sf"/>
</dbReference>
<accession>A0AA39R768</accession>
<feature type="compositionally biased region" description="Basic and acidic residues" evidence="1">
    <location>
        <begin position="125"/>
        <end position="140"/>
    </location>
</feature>
<dbReference type="PANTHER" id="PTHR47219:SF9">
    <property type="entry name" value="GTPASE ACTIVATING PROTEIN AND CENTROSOME-ASSOCIATED, ISOFORM B"/>
    <property type="match status" value="1"/>
</dbReference>
<dbReference type="Gene3D" id="1.10.8.270">
    <property type="entry name" value="putative rabgap domain of human tbc1 domain family member 14 like domains"/>
    <property type="match status" value="1"/>
</dbReference>
<feature type="compositionally biased region" description="Polar residues" evidence="1">
    <location>
        <begin position="390"/>
        <end position="405"/>
    </location>
</feature>
<feature type="compositionally biased region" description="Polar residues" evidence="1">
    <location>
        <begin position="84"/>
        <end position="100"/>
    </location>
</feature>
<dbReference type="SUPFAM" id="SSF47923">
    <property type="entry name" value="Ypt/Rab-GAP domain of gyp1p"/>
    <property type="match status" value="2"/>
</dbReference>
<dbReference type="InterPro" id="IPR050302">
    <property type="entry name" value="Rab_GAP_TBC_domain"/>
</dbReference>
<dbReference type="Pfam" id="PF00566">
    <property type="entry name" value="RabGAP-TBC"/>
    <property type="match status" value="1"/>
</dbReference>
<dbReference type="EMBL" id="JAFEKC020000005">
    <property type="protein sequence ID" value="KAK0514716.1"/>
    <property type="molecule type" value="Genomic_DNA"/>
</dbReference>
<dbReference type="Gene3D" id="1.10.472.80">
    <property type="entry name" value="Ypt/Rab-GAP domain of gyp1p, domain 3"/>
    <property type="match status" value="1"/>
</dbReference>
<dbReference type="GO" id="GO:0005096">
    <property type="term" value="F:GTPase activator activity"/>
    <property type="evidence" value="ECO:0007669"/>
    <property type="project" value="TreeGrafter"/>
</dbReference>
<feature type="compositionally biased region" description="Low complexity" evidence="1">
    <location>
        <begin position="720"/>
        <end position="739"/>
    </location>
</feature>
<evidence type="ECO:0000256" key="1">
    <source>
        <dbReference type="SAM" id="MobiDB-lite"/>
    </source>
</evidence>
<feature type="region of interest" description="Disordered" evidence="1">
    <location>
        <begin position="264"/>
        <end position="310"/>
    </location>
</feature>
<feature type="region of interest" description="Disordered" evidence="1">
    <location>
        <begin position="342"/>
        <end position="442"/>
    </location>
</feature>
<feature type="compositionally biased region" description="Pro residues" evidence="1">
    <location>
        <begin position="1"/>
        <end position="10"/>
    </location>
</feature>
<feature type="compositionally biased region" description="Polar residues" evidence="1">
    <location>
        <begin position="297"/>
        <end position="307"/>
    </location>
</feature>
<feature type="region of interest" description="Disordered" evidence="1">
    <location>
        <begin position="718"/>
        <end position="739"/>
    </location>
</feature>
<feature type="domain" description="Rab-GAP TBC" evidence="2">
    <location>
        <begin position="519"/>
        <end position="712"/>
    </location>
</feature>
<reference evidence="3" key="1">
    <citation type="submission" date="2023-03" db="EMBL/GenBank/DDBJ databases">
        <title>Complete genome of Cladonia borealis.</title>
        <authorList>
            <person name="Park H."/>
        </authorList>
    </citation>
    <scope>NUCLEOTIDE SEQUENCE</scope>
    <source>
        <strain evidence="3">ANT050790</strain>
    </source>
</reference>